<reference evidence="1 2" key="1">
    <citation type="submission" date="2017-01" db="EMBL/GenBank/DDBJ databases">
        <authorList>
            <person name="Mah S.A."/>
            <person name="Swanson W.J."/>
            <person name="Moy G.W."/>
            <person name="Vacquier V.D."/>
        </authorList>
    </citation>
    <scope>NUCLEOTIDE SEQUENCE [LARGE SCALE GENOMIC DNA]</scope>
    <source>
        <strain evidence="1 2">DSM 18014</strain>
    </source>
</reference>
<evidence type="ECO:0000313" key="1">
    <source>
        <dbReference type="EMBL" id="SIS73963.1"/>
    </source>
</evidence>
<name>A0A1N7LJH2_9FLAO</name>
<evidence type="ECO:0000313" key="2">
    <source>
        <dbReference type="Proteomes" id="UP000185781"/>
    </source>
</evidence>
<dbReference type="STRING" id="373672.SAMN05421785_102279"/>
<sequence>MIDLNFAQQIIEKEISPDFKIAEYFDTEEMIIFFWTHKIYDPDDERGHIIGSGPLVYDKTTKEYRVMGSGEWFSEEICKLFETEERKERTHDHDYVMKLFENLPEDTAYTNSLIEKIKSNILRRNYVNSDDVDLLSILTGARRIDKEYDLIFRREWKHEEHIIVVSDDSKAKEKLIAIWKEIGYEYKILSDNELLLFRLKSLTQY</sequence>
<dbReference type="EMBL" id="FTOV01000002">
    <property type="protein sequence ID" value="SIS73963.1"/>
    <property type="molecule type" value="Genomic_DNA"/>
</dbReference>
<protein>
    <submittedName>
        <fullName evidence="1">Uncharacterized protein</fullName>
    </submittedName>
</protein>
<proteinExistence type="predicted"/>
<accession>A0A1N7LJH2</accession>
<dbReference type="RefSeq" id="WP_076390746.1">
    <property type="nucleotide sequence ID" value="NZ_FTOV01000002.1"/>
</dbReference>
<dbReference type="Proteomes" id="UP000185781">
    <property type="component" value="Unassembled WGS sequence"/>
</dbReference>
<gene>
    <name evidence="1" type="ORF">SAMN05421785_102279</name>
</gene>
<organism evidence="1 2">
    <name type="scientific">Chryseobacterium gambrini</name>
    <dbReference type="NCBI Taxonomy" id="373672"/>
    <lineage>
        <taxon>Bacteria</taxon>
        <taxon>Pseudomonadati</taxon>
        <taxon>Bacteroidota</taxon>
        <taxon>Flavobacteriia</taxon>
        <taxon>Flavobacteriales</taxon>
        <taxon>Weeksellaceae</taxon>
        <taxon>Chryseobacterium group</taxon>
        <taxon>Chryseobacterium</taxon>
    </lineage>
</organism>
<dbReference type="AlphaFoldDB" id="A0A1N7LJH2"/>
<dbReference type="OrthoDB" id="1355602at2"/>